<dbReference type="PANTHER" id="PTHR11863">
    <property type="entry name" value="STEROL DESATURASE"/>
    <property type="match status" value="1"/>
</dbReference>
<feature type="transmembrane region" description="Helical" evidence="5">
    <location>
        <begin position="97"/>
        <end position="116"/>
    </location>
</feature>
<feature type="transmembrane region" description="Helical" evidence="5">
    <location>
        <begin position="20"/>
        <end position="44"/>
    </location>
</feature>
<comment type="subcellular location">
    <subcellularLocation>
        <location evidence="1">Membrane</location>
    </subcellularLocation>
</comment>
<feature type="transmembrane region" description="Helical" evidence="5">
    <location>
        <begin position="158"/>
        <end position="183"/>
    </location>
</feature>
<dbReference type="OrthoDB" id="1658724at2759"/>
<evidence type="ECO:0000256" key="2">
    <source>
        <dbReference type="ARBA" id="ARBA00022692"/>
    </source>
</evidence>
<feature type="transmembrane region" description="Helical" evidence="5">
    <location>
        <begin position="64"/>
        <end position="85"/>
    </location>
</feature>
<evidence type="ECO:0000256" key="5">
    <source>
        <dbReference type="SAM" id="Phobius"/>
    </source>
</evidence>
<dbReference type="HOGENOM" id="CLU_870323_0_0_1"/>
<dbReference type="GO" id="GO:0016020">
    <property type="term" value="C:membrane"/>
    <property type="evidence" value="ECO:0007669"/>
    <property type="project" value="UniProtKB-SubCell"/>
</dbReference>
<keyword evidence="8" id="KW-1185">Reference proteome</keyword>
<evidence type="ECO:0000256" key="1">
    <source>
        <dbReference type="ARBA" id="ARBA00004370"/>
    </source>
</evidence>
<keyword evidence="4 5" id="KW-0472">Membrane</keyword>
<evidence type="ECO:0000256" key="4">
    <source>
        <dbReference type="ARBA" id="ARBA00023136"/>
    </source>
</evidence>
<dbReference type="CTD" id="20229687"/>
<dbReference type="OMA" id="HIAFHRI"/>
<dbReference type="Proteomes" id="UP000030746">
    <property type="component" value="Unassembled WGS sequence"/>
</dbReference>
<dbReference type="GeneID" id="20229687"/>
<name>V4AN46_LOTGI</name>
<dbReference type="AlphaFoldDB" id="V4AN46"/>
<dbReference type="GO" id="GO:0005506">
    <property type="term" value="F:iron ion binding"/>
    <property type="evidence" value="ECO:0007669"/>
    <property type="project" value="InterPro"/>
</dbReference>
<accession>V4AN46</accession>
<feature type="domain" description="Fatty acid hydroxylase" evidence="6">
    <location>
        <begin position="169"/>
        <end position="298"/>
    </location>
</feature>
<evidence type="ECO:0000259" key="6">
    <source>
        <dbReference type="Pfam" id="PF04116"/>
    </source>
</evidence>
<dbReference type="RefSeq" id="XP_009044134.1">
    <property type="nucleotide sequence ID" value="XM_009045886.1"/>
</dbReference>
<evidence type="ECO:0000313" key="7">
    <source>
        <dbReference type="EMBL" id="ESP05589.1"/>
    </source>
</evidence>
<keyword evidence="2 5" id="KW-0812">Transmembrane</keyword>
<dbReference type="GO" id="GO:0008610">
    <property type="term" value="P:lipid biosynthetic process"/>
    <property type="evidence" value="ECO:0007669"/>
    <property type="project" value="InterPro"/>
</dbReference>
<protein>
    <recommendedName>
        <fullName evidence="6">Fatty acid hydroxylase domain-containing protein</fullName>
    </recommendedName>
</protein>
<dbReference type="InterPro" id="IPR006694">
    <property type="entry name" value="Fatty_acid_hydroxylase"/>
</dbReference>
<evidence type="ECO:0000313" key="8">
    <source>
        <dbReference type="Proteomes" id="UP000030746"/>
    </source>
</evidence>
<gene>
    <name evidence="7" type="ORF">LOTGIDRAFT_103020</name>
</gene>
<dbReference type="STRING" id="225164.V4AN46"/>
<dbReference type="InterPro" id="IPR050307">
    <property type="entry name" value="Sterol_Desaturase_Related"/>
</dbReference>
<evidence type="ECO:0000256" key="3">
    <source>
        <dbReference type="ARBA" id="ARBA00022989"/>
    </source>
</evidence>
<reference evidence="7 8" key="1">
    <citation type="journal article" date="2013" name="Nature">
        <title>Insights into bilaterian evolution from three spiralian genomes.</title>
        <authorList>
            <person name="Simakov O."/>
            <person name="Marletaz F."/>
            <person name="Cho S.J."/>
            <person name="Edsinger-Gonzales E."/>
            <person name="Havlak P."/>
            <person name="Hellsten U."/>
            <person name="Kuo D.H."/>
            <person name="Larsson T."/>
            <person name="Lv J."/>
            <person name="Arendt D."/>
            <person name="Savage R."/>
            <person name="Osoegawa K."/>
            <person name="de Jong P."/>
            <person name="Grimwood J."/>
            <person name="Chapman J.A."/>
            <person name="Shapiro H."/>
            <person name="Aerts A."/>
            <person name="Otillar R.P."/>
            <person name="Terry A.Y."/>
            <person name="Boore J.L."/>
            <person name="Grigoriev I.V."/>
            <person name="Lindberg D.R."/>
            <person name="Seaver E.C."/>
            <person name="Weisblat D.A."/>
            <person name="Putnam N.H."/>
            <person name="Rokhsar D.S."/>
        </authorList>
    </citation>
    <scope>NUCLEOTIDE SEQUENCE [LARGE SCALE GENOMIC DNA]</scope>
</reference>
<dbReference type="KEGG" id="lgi:LOTGIDRAFT_103020"/>
<keyword evidence="3 5" id="KW-1133">Transmembrane helix</keyword>
<dbReference type="GO" id="GO:0016491">
    <property type="term" value="F:oxidoreductase activity"/>
    <property type="evidence" value="ECO:0007669"/>
    <property type="project" value="InterPro"/>
</dbReference>
<dbReference type="Pfam" id="PF04116">
    <property type="entry name" value="FA_hydroxylase"/>
    <property type="match status" value="1"/>
</dbReference>
<dbReference type="EMBL" id="KB199650">
    <property type="protein sequence ID" value="ESP05589.1"/>
    <property type="molecule type" value="Genomic_DNA"/>
</dbReference>
<sequence>MKDLASKQNNRNIPTPNIVLFIRAIIVLVFLLGYIFREYLQTIINESWSFLLESSVFNSVYFESWWATLCYAIVIPVYPFGIHYIEPLDKYKIDPSVTYVHQTIMELVGQAVIYLSPLMLMDTFMVKKYAGVEPTIWVEKRQSWIQTTRALPEDPPTLFFLVFDLFGSILIYDALFFFFHFAIHKNNWLYKNLHAVHHHHDKMHAHITNQLSVSERIILILSANFALKILNSHPLTRLLFVPVFIFLLVDNHLGYDLPFGWDKIVPFHLMGGPRKHYHHHIHGGGNYQPFLCYLDQLLEKRRQKKV</sequence>
<organism evidence="7 8">
    <name type="scientific">Lottia gigantea</name>
    <name type="common">Giant owl limpet</name>
    <dbReference type="NCBI Taxonomy" id="225164"/>
    <lineage>
        <taxon>Eukaryota</taxon>
        <taxon>Metazoa</taxon>
        <taxon>Spiralia</taxon>
        <taxon>Lophotrochozoa</taxon>
        <taxon>Mollusca</taxon>
        <taxon>Gastropoda</taxon>
        <taxon>Patellogastropoda</taxon>
        <taxon>Lottioidea</taxon>
        <taxon>Lottiidae</taxon>
        <taxon>Lottia</taxon>
    </lineage>
</organism>
<proteinExistence type="predicted"/>